<evidence type="ECO:0000313" key="2">
    <source>
        <dbReference type="EMBL" id="MFC3961573.1"/>
    </source>
</evidence>
<feature type="region of interest" description="Disordered" evidence="1">
    <location>
        <begin position="1"/>
        <end position="36"/>
    </location>
</feature>
<dbReference type="RefSeq" id="WP_378611321.1">
    <property type="nucleotide sequence ID" value="NZ_JBHSAX010000005.1"/>
</dbReference>
<evidence type="ECO:0000313" key="3">
    <source>
        <dbReference type="Proteomes" id="UP001595696"/>
    </source>
</evidence>
<keyword evidence="3" id="KW-1185">Reference proteome</keyword>
<dbReference type="Proteomes" id="UP001595696">
    <property type="component" value="Unassembled WGS sequence"/>
</dbReference>
<proteinExistence type="predicted"/>
<organism evidence="2 3">
    <name type="scientific">Nocardia jiangsuensis</name>
    <dbReference type="NCBI Taxonomy" id="1691563"/>
    <lineage>
        <taxon>Bacteria</taxon>
        <taxon>Bacillati</taxon>
        <taxon>Actinomycetota</taxon>
        <taxon>Actinomycetes</taxon>
        <taxon>Mycobacteriales</taxon>
        <taxon>Nocardiaceae</taxon>
        <taxon>Nocardia</taxon>
    </lineage>
</organism>
<accession>A0ABV8DNE5</accession>
<protein>
    <submittedName>
        <fullName evidence="2">Uncharacterized protein</fullName>
    </submittedName>
</protein>
<sequence length="46" mass="4908">MSTPVGMAAETFGQDVAGQQHRASPGHRRYSSASEATATFCRLPLE</sequence>
<comment type="caution">
    <text evidence="2">The sequence shown here is derived from an EMBL/GenBank/DDBJ whole genome shotgun (WGS) entry which is preliminary data.</text>
</comment>
<name>A0ABV8DNE5_9NOCA</name>
<reference evidence="3" key="1">
    <citation type="journal article" date="2019" name="Int. J. Syst. Evol. Microbiol.">
        <title>The Global Catalogue of Microorganisms (GCM) 10K type strain sequencing project: providing services to taxonomists for standard genome sequencing and annotation.</title>
        <authorList>
            <consortium name="The Broad Institute Genomics Platform"/>
            <consortium name="The Broad Institute Genome Sequencing Center for Infectious Disease"/>
            <person name="Wu L."/>
            <person name="Ma J."/>
        </authorList>
    </citation>
    <scope>NUCLEOTIDE SEQUENCE [LARGE SCALE GENOMIC DNA]</scope>
    <source>
        <strain evidence="3">CGMCC 4.7330</strain>
    </source>
</reference>
<evidence type="ECO:0000256" key="1">
    <source>
        <dbReference type="SAM" id="MobiDB-lite"/>
    </source>
</evidence>
<dbReference type="EMBL" id="JBHSAX010000005">
    <property type="protein sequence ID" value="MFC3961573.1"/>
    <property type="molecule type" value="Genomic_DNA"/>
</dbReference>
<gene>
    <name evidence="2" type="ORF">ACFO0B_06185</name>
</gene>